<dbReference type="GO" id="GO:0004308">
    <property type="term" value="F:exo-alpha-sialidase activity"/>
    <property type="evidence" value="ECO:0007669"/>
    <property type="project" value="UniProtKB-EC"/>
</dbReference>
<keyword evidence="4" id="KW-0732">Signal</keyword>
<dbReference type="InterPro" id="IPR026856">
    <property type="entry name" value="Sialidase_fam"/>
</dbReference>
<dbReference type="PANTHER" id="PTHR10628">
    <property type="entry name" value="SIALIDASE"/>
    <property type="match status" value="1"/>
</dbReference>
<proteinExistence type="inferred from homology"/>
<feature type="signal peptide" evidence="4">
    <location>
        <begin position="1"/>
        <end position="36"/>
    </location>
</feature>
<comment type="similarity">
    <text evidence="2">Belongs to the glycosyl hydrolase 33 family.</text>
</comment>
<keyword evidence="8" id="KW-1185">Reference proteome</keyword>
<dbReference type="GO" id="GO:0006689">
    <property type="term" value="P:ganglioside catabolic process"/>
    <property type="evidence" value="ECO:0007669"/>
    <property type="project" value="TreeGrafter"/>
</dbReference>
<dbReference type="Pfam" id="PF10633">
    <property type="entry name" value="NPCBM_assoc"/>
    <property type="match status" value="1"/>
</dbReference>
<evidence type="ECO:0000259" key="6">
    <source>
        <dbReference type="Pfam" id="PF13088"/>
    </source>
</evidence>
<gene>
    <name evidence="7" type="ORF">CVS27_08880</name>
</gene>
<feature type="domain" description="Alpha-galactosidase NEW3" evidence="5">
    <location>
        <begin position="464"/>
        <end position="536"/>
    </location>
</feature>
<reference evidence="7 8" key="1">
    <citation type="submission" date="2018-01" db="EMBL/GenBank/DDBJ databases">
        <title>Arthrobacter sp. nov., from glaciers in China.</title>
        <authorList>
            <person name="Liu Q."/>
            <person name="Xin Y.-H."/>
        </authorList>
    </citation>
    <scope>NUCLEOTIDE SEQUENCE [LARGE SCALE GENOMIC DNA]</scope>
    <source>
        <strain evidence="7 8">HLT2-12-2</strain>
    </source>
</reference>
<evidence type="ECO:0000256" key="2">
    <source>
        <dbReference type="ARBA" id="ARBA00009348"/>
    </source>
</evidence>
<dbReference type="GO" id="GO:0009313">
    <property type="term" value="P:oligosaccharide catabolic process"/>
    <property type="evidence" value="ECO:0007669"/>
    <property type="project" value="TreeGrafter"/>
</dbReference>
<dbReference type="Gene3D" id="2.120.10.10">
    <property type="match status" value="1"/>
</dbReference>
<dbReference type="InterPro" id="IPR018905">
    <property type="entry name" value="A-galactase_NEW3"/>
</dbReference>
<accession>A0A2S3ZYK6</accession>
<feature type="chain" id="PRO_5015676323" description="exo-alpha-sialidase" evidence="4">
    <location>
        <begin position="37"/>
        <end position="888"/>
    </location>
</feature>
<dbReference type="GO" id="GO:0005737">
    <property type="term" value="C:cytoplasm"/>
    <property type="evidence" value="ECO:0007669"/>
    <property type="project" value="TreeGrafter"/>
</dbReference>
<feature type="domain" description="Sialidase" evidence="6">
    <location>
        <begin position="275"/>
        <end position="428"/>
    </location>
</feature>
<dbReference type="EC" id="3.2.1.18" evidence="3"/>
<dbReference type="SUPFAM" id="SSF50939">
    <property type="entry name" value="Sialidases"/>
    <property type="match status" value="1"/>
</dbReference>
<dbReference type="InterPro" id="IPR036278">
    <property type="entry name" value="Sialidase_sf"/>
</dbReference>
<dbReference type="Pfam" id="PF13088">
    <property type="entry name" value="BNR_2"/>
    <property type="match status" value="1"/>
</dbReference>
<dbReference type="RefSeq" id="WP_103465359.1">
    <property type="nucleotide sequence ID" value="NZ_PPXC01000005.1"/>
</dbReference>
<evidence type="ECO:0000313" key="8">
    <source>
        <dbReference type="Proteomes" id="UP000237061"/>
    </source>
</evidence>
<evidence type="ECO:0000313" key="7">
    <source>
        <dbReference type="EMBL" id="POH74002.1"/>
    </source>
</evidence>
<dbReference type="AlphaFoldDB" id="A0A2S3ZYK6"/>
<dbReference type="GO" id="GO:0016020">
    <property type="term" value="C:membrane"/>
    <property type="evidence" value="ECO:0007669"/>
    <property type="project" value="TreeGrafter"/>
</dbReference>
<dbReference type="InterPro" id="IPR013783">
    <property type="entry name" value="Ig-like_fold"/>
</dbReference>
<sequence>MKSTDTHRRWKKPQVAIAAGALAATLLTSMITPAVAAGESVPPTAPGSYAEQVLAKNGDNAIDPVLGANYRIPALAHLGDGVVLASYDGRPYGGDSPQPNSIIQRRSTDNGKTWGAPTYVARGQMPGAGKLVYGFSDPSLVVDEETGDVFNFFVYSKDVSFQAGGYGNNDADRNITSAAVAVSRDKGLSWSMDPANMPVLPPANYAPGSAFAGFDGPLITDVVKPAGTTVGAQNNVEGVAGVFAASGAGIQLKYGAHKGRLVQQFTGKVKKADGSTPYQAYSVFSDDHGKTWQRGAFTGTGMDENKTVELSNGDVMMNSRASSGGNGGRKIAISKDGGATYGPVTVDTRLSDPVNNASISRMYPQAAQGSDEAKMLLFSNANSTSGRQNGTIRYSCDDGATWSAGQQFKAGAMSYSTVAALGDGTFGVFYEGDNNTMTFGRFNAEWLGIECGVELTAKAVTGANGATVQAELTLVNGSEKTITGAKASFAAQNAWTFGSSAFADVAAGSSVTVTVPVTIPASAKAGNYNVTAKASYGTSEFSAVVPVTVTGGAAPTLGLGVVGSRTDETRDLAATPYTVGEKLPYQFAVTSLSNVTSNVAPVAGNFDPFLPPAGGNCRWNNLAMWANYTCGTPRHAVTADELAHGFFVPLTTWSVTSTGLDSKTFTITGSEVDLLLRNPELSATVAAVWNDTDGNGLAGAGDTVTTTLTATNSGNVTLTGVAGLGAERGTLAIGASATFTETRELTTGEIAAGAVAERTVALAAVNGAKDAAQDVVVQAVELPVLPAMPDFEPSAERVQLKGQPPVDLGMNTGKYTVGDTVTIKNVPANEWAYVHMNQHGARIGWFLADAQGAVTFTVPEGTKNGKDALVVSDRNGVFLSFGNFHVTP</sequence>
<organism evidence="7 8">
    <name type="scientific">Arthrobacter glacialis</name>
    <dbReference type="NCBI Taxonomy" id="1664"/>
    <lineage>
        <taxon>Bacteria</taxon>
        <taxon>Bacillati</taxon>
        <taxon>Actinomycetota</taxon>
        <taxon>Actinomycetes</taxon>
        <taxon>Micrococcales</taxon>
        <taxon>Micrococcaceae</taxon>
        <taxon>Arthrobacter</taxon>
    </lineage>
</organism>
<dbReference type="Proteomes" id="UP000237061">
    <property type="component" value="Unassembled WGS sequence"/>
</dbReference>
<dbReference type="CDD" id="cd15482">
    <property type="entry name" value="Sialidase_non-viral"/>
    <property type="match status" value="1"/>
</dbReference>
<comment type="catalytic activity">
    <reaction evidence="1">
        <text>Hydrolysis of alpha-(2-&gt;3)-, alpha-(2-&gt;6)-, alpha-(2-&gt;8)- glycosidic linkages of terminal sialic acid residues in oligosaccharides, glycoproteins, glycolipids, colominic acid and synthetic substrates.</text>
        <dbReference type="EC" id="3.2.1.18"/>
    </reaction>
</comment>
<protein>
    <recommendedName>
        <fullName evidence="3">exo-alpha-sialidase</fullName>
        <ecNumber evidence="3">3.2.1.18</ecNumber>
    </recommendedName>
</protein>
<dbReference type="InterPro" id="IPR011040">
    <property type="entry name" value="Sialidase"/>
</dbReference>
<evidence type="ECO:0000259" key="5">
    <source>
        <dbReference type="Pfam" id="PF10633"/>
    </source>
</evidence>
<evidence type="ECO:0000256" key="3">
    <source>
        <dbReference type="ARBA" id="ARBA00012733"/>
    </source>
</evidence>
<dbReference type="PANTHER" id="PTHR10628:SF30">
    <property type="entry name" value="EXO-ALPHA-SIALIDASE"/>
    <property type="match status" value="1"/>
</dbReference>
<evidence type="ECO:0000256" key="1">
    <source>
        <dbReference type="ARBA" id="ARBA00000427"/>
    </source>
</evidence>
<name>A0A2S3ZYK6_ARTGL</name>
<dbReference type="EMBL" id="PPXC01000005">
    <property type="protein sequence ID" value="POH74002.1"/>
    <property type="molecule type" value="Genomic_DNA"/>
</dbReference>
<evidence type="ECO:0000256" key="4">
    <source>
        <dbReference type="SAM" id="SignalP"/>
    </source>
</evidence>
<dbReference type="Gene3D" id="2.60.40.10">
    <property type="entry name" value="Immunoglobulins"/>
    <property type="match status" value="1"/>
</dbReference>
<comment type="caution">
    <text evidence="7">The sequence shown here is derived from an EMBL/GenBank/DDBJ whole genome shotgun (WGS) entry which is preliminary data.</text>
</comment>